<name>W1WQY7_9ZZZZ</name>
<protein>
    <submittedName>
        <fullName evidence="2">Uncharacterized protein</fullName>
    </submittedName>
</protein>
<gene>
    <name evidence="2" type="ORF">Q604_UNBC18402G0007</name>
</gene>
<keyword evidence="1" id="KW-0472">Membrane</keyword>
<evidence type="ECO:0000256" key="1">
    <source>
        <dbReference type="SAM" id="Phobius"/>
    </source>
</evidence>
<dbReference type="EMBL" id="AZMM01018402">
    <property type="protein sequence ID" value="ETJ20558.1"/>
    <property type="molecule type" value="Genomic_DNA"/>
</dbReference>
<evidence type="ECO:0000313" key="2">
    <source>
        <dbReference type="EMBL" id="ETJ20558.1"/>
    </source>
</evidence>
<keyword evidence="1" id="KW-1133">Transmembrane helix</keyword>
<keyword evidence="1" id="KW-0812">Transmembrane</keyword>
<accession>W1WQY7</accession>
<organism evidence="2">
    <name type="scientific">human gut metagenome</name>
    <dbReference type="NCBI Taxonomy" id="408170"/>
    <lineage>
        <taxon>unclassified sequences</taxon>
        <taxon>metagenomes</taxon>
        <taxon>organismal metagenomes</taxon>
    </lineage>
</organism>
<sequence length="196" mass="22381">MRLLTRSVIKRICLGLIVILMGLGVWKCVHMYHVKQYKYSGTIISANSTIEEGEDEDCSTFTFMNPNDFRDYVRITTNDKTFVSAPSLGKNGTLFIATKDSDNNLYLTKYDADSKKDSIKIGKAGRVGLYKAERGHLVWQKLEDKTTLLHWIDEKKQVQTSSVKDEISKRLFAGDHFIGWVNKKMMCSTLPEKKSI</sequence>
<comment type="caution">
    <text evidence="2">The sequence shown here is derived from an EMBL/GenBank/DDBJ whole genome shotgun (WGS) entry which is preliminary data.</text>
</comment>
<proteinExistence type="predicted"/>
<dbReference type="AlphaFoldDB" id="W1WQY7"/>
<reference evidence="2" key="1">
    <citation type="submission" date="2013-12" db="EMBL/GenBank/DDBJ databases">
        <title>A Varibaculum cambriense genome reconstructed from a premature infant gut community with otherwise low bacterial novelty that shifts toward anaerobic metabolism during the third week of life.</title>
        <authorList>
            <person name="Brown C.T."/>
            <person name="Sharon I."/>
            <person name="Thomas B.C."/>
            <person name="Castelle C.J."/>
            <person name="Morowitz M.J."/>
            <person name="Banfield J.F."/>
        </authorList>
    </citation>
    <scope>NUCLEOTIDE SEQUENCE</scope>
</reference>
<feature type="transmembrane region" description="Helical" evidence="1">
    <location>
        <begin position="12"/>
        <end position="32"/>
    </location>
</feature>